<organism evidence="3 4">
    <name type="scientific">Fredinandcohnia quinoae</name>
    <dbReference type="NCBI Taxonomy" id="2918902"/>
    <lineage>
        <taxon>Bacteria</taxon>
        <taxon>Bacillati</taxon>
        <taxon>Bacillota</taxon>
        <taxon>Bacilli</taxon>
        <taxon>Bacillales</taxon>
        <taxon>Bacillaceae</taxon>
        <taxon>Fredinandcohnia</taxon>
    </lineage>
</organism>
<dbReference type="GO" id="GO:0004175">
    <property type="term" value="F:endopeptidase activity"/>
    <property type="evidence" value="ECO:0007669"/>
    <property type="project" value="UniProtKB-ARBA"/>
</dbReference>
<dbReference type="GO" id="GO:0080120">
    <property type="term" value="P:CAAX-box protein maturation"/>
    <property type="evidence" value="ECO:0007669"/>
    <property type="project" value="UniProtKB-ARBA"/>
</dbReference>
<dbReference type="Proteomes" id="UP001431131">
    <property type="component" value="Unassembled WGS sequence"/>
</dbReference>
<feature type="transmembrane region" description="Helical" evidence="1">
    <location>
        <begin position="119"/>
        <end position="138"/>
    </location>
</feature>
<gene>
    <name evidence="3" type="ORF">MJG50_05545</name>
</gene>
<dbReference type="GO" id="GO:0008237">
    <property type="term" value="F:metallopeptidase activity"/>
    <property type="evidence" value="ECO:0007669"/>
    <property type="project" value="UniProtKB-KW"/>
</dbReference>
<protein>
    <submittedName>
        <fullName evidence="3">CPBP family intramembrane metalloprotease</fullName>
    </submittedName>
</protein>
<dbReference type="EMBL" id="JAKTTI010000005">
    <property type="protein sequence ID" value="MCH1624783.1"/>
    <property type="molecule type" value="Genomic_DNA"/>
</dbReference>
<dbReference type="AlphaFoldDB" id="A0AAW5E6L9"/>
<keyword evidence="1" id="KW-1133">Transmembrane helix</keyword>
<keyword evidence="1" id="KW-0472">Membrane</keyword>
<keyword evidence="3" id="KW-0482">Metalloprotease</keyword>
<evidence type="ECO:0000313" key="3">
    <source>
        <dbReference type="EMBL" id="MCH1624783.1"/>
    </source>
</evidence>
<reference evidence="3" key="1">
    <citation type="submission" date="2022-02" db="EMBL/GenBank/DDBJ databases">
        <title>Fredinandcohnia quinoae sp. nov. isolated from Chenopodium quinoa seeds.</title>
        <authorList>
            <person name="Saati-Santamaria Z."/>
            <person name="Flores-Felix J.D."/>
            <person name="Igual J.M."/>
            <person name="Velazquez E."/>
            <person name="Garcia-Fraile P."/>
            <person name="Martinez-Molina E."/>
        </authorList>
    </citation>
    <scope>NUCLEOTIDE SEQUENCE</scope>
    <source>
        <strain evidence="3">SECRCQ15</strain>
    </source>
</reference>
<feature type="domain" description="CAAX prenyl protease 2/Lysostaphin resistance protein A-like" evidence="2">
    <location>
        <begin position="99"/>
        <end position="181"/>
    </location>
</feature>
<accession>A0AAW5E6L9</accession>
<dbReference type="InterPro" id="IPR003675">
    <property type="entry name" value="Rce1/LyrA-like_dom"/>
</dbReference>
<feature type="transmembrane region" description="Helical" evidence="1">
    <location>
        <begin position="55"/>
        <end position="75"/>
    </location>
</feature>
<proteinExistence type="predicted"/>
<keyword evidence="1" id="KW-0812">Transmembrane</keyword>
<dbReference type="PANTHER" id="PTHR43592">
    <property type="entry name" value="CAAX AMINO TERMINAL PROTEASE"/>
    <property type="match status" value="1"/>
</dbReference>
<evidence type="ECO:0000313" key="4">
    <source>
        <dbReference type="Proteomes" id="UP001431131"/>
    </source>
</evidence>
<feature type="transmembrane region" description="Helical" evidence="1">
    <location>
        <begin position="21"/>
        <end position="40"/>
    </location>
</feature>
<dbReference type="Pfam" id="PF02517">
    <property type="entry name" value="Rce1-like"/>
    <property type="match status" value="1"/>
</dbReference>
<sequence>MGKRQADIIKELTDKQVLFHLYLTQIVVLIVSLIIGYLLFDNIDSFLNLWDLKDINIILVGGSTAVIVIMIDFMLMKYLPKSMYDDGGINERIFQNRGIAHIFGLCLLIALAEEILFRGVIQTHFGIMIASIIFALLHIRYLYKWVLLISVVLLSFLLGYIYEVTGNLAITVFAHFMIDFVFAVKIRMENR</sequence>
<keyword evidence="3" id="KW-0645">Protease</keyword>
<feature type="transmembrane region" description="Helical" evidence="1">
    <location>
        <begin position="168"/>
        <end position="186"/>
    </location>
</feature>
<keyword evidence="4" id="KW-1185">Reference proteome</keyword>
<dbReference type="RefSeq" id="WP_240253476.1">
    <property type="nucleotide sequence ID" value="NZ_JAKTTI010000005.1"/>
</dbReference>
<dbReference type="PANTHER" id="PTHR43592:SF15">
    <property type="entry name" value="CAAX AMINO TERMINAL PROTEASE FAMILY PROTEIN"/>
    <property type="match status" value="1"/>
</dbReference>
<name>A0AAW5E6L9_9BACI</name>
<feature type="transmembrane region" description="Helical" evidence="1">
    <location>
        <begin position="145"/>
        <end position="162"/>
    </location>
</feature>
<comment type="caution">
    <text evidence="3">The sequence shown here is derived from an EMBL/GenBank/DDBJ whole genome shotgun (WGS) entry which is preliminary data.</text>
</comment>
<keyword evidence="3" id="KW-0378">Hydrolase</keyword>
<feature type="transmembrane region" description="Helical" evidence="1">
    <location>
        <begin position="96"/>
        <end position="113"/>
    </location>
</feature>
<evidence type="ECO:0000259" key="2">
    <source>
        <dbReference type="Pfam" id="PF02517"/>
    </source>
</evidence>
<evidence type="ECO:0000256" key="1">
    <source>
        <dbReference type="SAM" id="Phobius"/>
    </source>
</evidence>